<evidence type="ECO:0000259" key="9">
    <source>
        <dbReference type="Pfam" id="PF07992"/>
    </source>
</evidence>
<dbReference type="EC" id="1.6.5.9" evidence="2"/>
<proteinExistence type="inferred from homology"/>
<sequence>MNIPNSYLLKRIVIIGSGFGGLQVATKLSNRFYQIVLIDKNNYHTFQPLLYQVATFGLEPDSIAKSIRFLIRKRKNFFFRLAKVNFIDINYNIIYSNIGELEYDYLIIATGSKTNFFGNQNIEKFSLPLKNIGEALNLRNCILHSIEYALSIRKKKIINFIIVGGGPTGVELAGSLAELKYYILPKYYPELDLNQINIHLIQATKKLLDGMSESSSNIALNYIKKMGVNVWLNNPVKNYDGKTIFTKKVNLKSYNVIWAAGVKGAIIKGLGNKYIANNRILVDKYHKVQGINNLFAIGDVAVMKEDNKYPNGHPMIALPAIQQGINLAKNFNRFFFKKKIQPFKFKNKGYMAIIGRNKAVCDLSYFTISGSIAWILWMIIHLMKIQGFRNKLLTLINWITQYFNYNKSISILIRPYINYNNILTQYH</sequence>
<dbReference type="EMBL" id="QWZP01000001">
    <property type="protein sequence ID" value="RIU86578.1"/>
    <property type="molecule type" value="Genomic_DNA"/>
</dbReference>
<evidence type="ECO:0000259" key="10">
    <source>
        <dbReference type="Pfam" id="PF22366"/>
    </source>
</evidence>
<dbReference type="InterPro" id="IPR045024">
    <property type="entry name" value="NDH-2"/>
</dbReference>
<dbReference type="PRINTS" id="PR00411">
    <property type="entry name" value="PNDRDTASEI"/>
</dbReference>
<keyword evidence="4" id="KW-0274">FAD</keyword>
<gene>
    <name evidence="11" type="ORF">D2A33_00045</name>
</gene>
<dbReference type="InterPro" id="IPR023753">
    <property type="entry name" value="FAD/NAD-binding_dom"/>
</dbReference>
<dbReference type="InterPro" id="IPR036188">
    <property type="entry name" value="FAD/NAD-bd_sf"/>
</dbReference>
<reference evidence="11 12" key="2">
    <citation type="submission" date="2018-10" db="EMBL/GenBank/DDBJ databases">
        <title>Draft genome sequence of Candidatus Sulcia muelleri from Kolla paulula, a vector of Xylella fastidiosa causing Pierces disease of grapevine in Taiwan.</title>
        <authorList>
            <person name="Shih H.-T."/>
        </authorList>
    </citation>
    <scope>NUCLEOTIDE SEQUENCE [LARGE SCALE GENOMIC DNA]</scope>
    <source>
        <strain evidence="11 12">KPTW1</strain>
    </source>
</reference>
<dbReference type="Pfam" id="PF07992">
    <property type="entry name" value="Pyr_redox_2"/>
    <property type="match status" value="1"/>
</dbReference>
<dbReference type="Gene3D" id="3.50.50.100">
    <property type="match status" value="1"/>
</dbReference>
<evidence type="ECO:0000256" key="7">
    <source>
        <dbReference type="ARBA" id="ARBA00023027"/>
    </source>
</evidence>
<protein>
    <recommendedName>
        <fullName evidence="2">NADH:ubiquinone reductase (non-electrogenic)</fullName>
        <ecNumber evidence="2">1.6.5.9</ecNumber>
    </recommendedName>
</protein>
<dbReference type="Pfam" id="PF22366">
    <property type="entry name" value="NDH2_C"/>
    <property type="match status" value="1"/>
</dbReference>
<dbReference type="PANTHER" id="PTHR43706">
    <property type="entry name" value="NADH DEHYDROGENASE"/>
    <property type="match status" value="1"/>
</dbReference>
<dbReference type="PANTHER" id="PTHR43706:SF47">
    <property type="entry name" value="EXTERNAL NADH-UBIQUINONE OXIDOREDUCTASE 1, MITOCHONDRIAL-RELATED"/>
    <property type="match status" value="1"/>
</dbReference>
<evidence type="ECO:0000313" key="12">
    <source>
        <dbReference type="Proteomes" id="UP000265496"/>
    </source>
</evidence>
<evidence type="ECO:0000256" key="2">
    <source>
        <dbReference type="ARBA" id="ARBA00012637"/>
    </source>
</evidence>
<evidence type="ECO:0000256" key="6">
    <source>
        <dbReference type="ARBA" id="ARBA00023002"/>
    </source>
</evidence>
<comment type="catalytic activity">
    <reaction evidence="8">
        <text>a quinone + NADH + H(+) = a quinol + NAD(+)</text>
        <dbReference type="Rhea" id="RHEA:46160"/>
        <dbReference type="ChEBI" id="CHEBI:15378"/>
        <dbReference type="ChEBI" id="CHEBI:24646"/>
        <dbReference type="ChEBI" id="CHEBI:57540"/>
        <dbReference type="ChEBI" id="CHEBI:57945"/>
        <dbReference type="ChEBI" id="CHEBI:132124"/>
        <dbReference type="EC" id="1.6.5.9"/>
    </reaction>
</comment>
<feature type="domain" description="External alternative NADH-ubiquinone oxidoreductase-like C-terminal" evidence="10">
    <location>
        <begin position="348"/>
        <end position="403"/>
    </location>
</feature>
<evidence type="ECO:0000256" key="3">
    <source>
        <dbReference type="ARBA" id="ARBA00022630"/>
    </source>
</evidence>
<dbReference type="GO" id="GO:0050136">
    <property type="term" value="F:NADH dehydrogenase (quinone) (non-electrogenic) activity"/>
    <property type="evidence" value="ECO:0007669"/>
    <property type="project" value="UniProtKB-EC"/>
</dbReference>
<dbReference type="RefSeq" id="WP_158365924.1">
    <property type="nucleotide sequence ID" value="NZ_QWZP01000001.1"/>
</dbReference>
<dbReference type="SUPFAM" id="SSF51905">
    <property type="entry name" value="FAD/NAD(P)-binding domain"/>
    <property type="match status" value="2"/>
</dbReference>
<evidence type="ECO:0000256" key="1">
    <source>
        <dbReference type="ARBA" id="ARBA00005272"/>
    </source>
</evidence>
<comment type="similarity">
    <text evidence="1">Belongs to the NADH dehydrogenase family.</text>
</comment>
<organism evidence="11 12">
    <name type="scientific">Candidatus Karelsulcia muelleri</name>
    <dbReference type="NCBI Taxonomy" id="336810"/>
    <lineage>
        <taxon>Bacteria</taxon>
        <taxon>Pseudomonadati</taxon>
        <taxon>Bacteroidota</taxon>
        <taxon>Flavobacteriia</taxon>
        <taxon>Flavobacteriales</taxon>
        <taxon>Candidatus Karelsulcia</taxon>
    </lineage>
</organism>
<keyword evidence="7" id="KW-0520">NAD</keyword>
<comment type="caution">
    <text evidence="11">The sequence shown here is derived from an EMBL/GenBank/DDBJ whole genome shotgun (WGS) entry which is preliminary data.</text>
</comment>
<dbReference type="InterPro" id="IPR054585">
    <property type="entry name" value="NDH2-like_C"/>
</dbReference>
<evidence type="ECO:0000256" key="4">
    <source>
        <dbReference type="ARBA" id="ARBA00022827"/>
    </source>
</evidence>
<accession>A0A3A1MLP6</accession>
<dbReference type="PRINTS" id="PR00368">
    <property type="entry name" value="FADPNR"/>
</dbReference>
<keyword evidence="6" id="KW-0560">Oxidoreductase</keyword>
<dbReference type="Proteomes" id="UP000265496">
    <property type="component" value="Unassembled WGS sequence"/>
</dbReference>
<dbReference type="AlphaFoldDB" id="A0A3A1MLP6"/>
<reference evidence="12" key="1">
    <citation type="submission" date="2018-08" db="EMBL/GenBank/DDBJ databases">
        <authorList>
            <person name="Dai Z."/>
        </authorList>
    </citation>
    <scope>NUCLEOTIDE SEQUENCE [LARGE SCALE GENOMIC DNA]</scope>
    <source>
        <strain evidence="12">KPTW1</strain>
    </source>
</reference>
<evidence type="ECO:0000256" key="8">
    <source>
        <dbReference type="ARBA" id="ARBA00047599"/>
    </source>
</evidence>
<evidence type="ECO:0000256" key="5">
    <source>
        <dbReference type="ARBA" id="ARBA00022946"/>
    </source>
</evidence>
<name>A0A3A1MLP6_9FLAO</name>
<keyword evidence="3" id="KW-0285">Flavoprotein</keyword>
<keyword evidence="5" id="KW-0809">Transit peptide</keyword>
<feature type="domain" description="FAD/NAD(P)-binding" evidence="9">
    <location>
        <begin position="11"/>
        <end position="324"/>
    </location>
</feature>
<evidence type="ECO:0000313" key="11">
    <source>
        <dbReference type="EMBL" id="RIU86578.1"/>
    </source>
</evidence>